<gene>
    <name evidence="3" type="ORF">EGR_06604</name>
</gene>
<dbReference type="STRING" id="6210.W6UBN2"/>
<dbReference type="AlphaFoldDB" id="W6UBN2"/>
<keyword evidence="4" id="KW-1185">Reference proteome</keyword>
<evidence type="ECO:0000256" key="1">
    <source>
        <dbReference type="SAM" id="MobiDB-lite"/>
    </source>
</evidence>
<protein>
    <submittedName>
        <fullName evidence="3">ATP-dependent rRNA helicase spb4</fullName>
    </submittedName>
</protein>
<keyword evidence="3" id="KW-0547">Nucleotide-binding</keyword>
<keyword evidence="3" id="KW-0378">Hydrolase</keyword>
<dbReference type="Proteomes" id="UP000019149">
    <property type="component" value="Unassembled WGS sequence"/>
</dbReference>
<dbReference type="KEGG" id="egl:EGR_06604"/>
<feature type="signal peptide" evidence="2">
    <location>
        <begin position="1"/>
        <end position="20"/>
    </location>
</feature>
<keyword evidence="3" id="KW-0347">Helicase</keyword>
<evidence type="ECO:0000256" key="2">
    <source>
        <dbReference type="SAM" id="SignalP"/>
    </source>
</evidence>
<dbReference type="GO" id="GO:0004386">
    <property type="term" value="F:helicase activity"/>
    <property type="evidence" value="ECO:0007669"/>
    <property type="project" value="UniProtKB-KW"/>
</dbReference>
<keyword evidence="3" id="KW-0067">ATP-binding</keyword>
<dbReference type="GeneID" id="36342319"/>
<evidence type="ECO:0000313" key="4">
    <source>
        <dbReference type="Proteomes" id="UP000019149"/>
    </source>
</evidence>
<dbReference type="RefSeq" id="XP_024349711.1">
    <property type="nucleotide sequence ID" value="XM_024495853.1"/>
</dbReference>
<proteinExistence type="predicted"/>
<dbReference type="EMBL" id="APAU02000060">
    <property type="protein sequence ID" value="EUB58515.1"/>
    <property type="molecule type" value="Genomic_DNA"/>
</dbReference>
<evidence type="ECO:0000313" key="3">
    <source>
        <dbReference type="EMBL" id="EUB58515.1"/>
    </source>
</evidence>
<accession>W6UBN2</accession>
<dbReference type="CTD" id="36342319"/>
<reference evidence="3 4" key="1">
    <citation type="journal article" date="2013" name="Nat. Genet.">
        <title>The genome of the hydatid tapeworm Echinococcus granulosus.</title>
        <authorList>
            <person name="Zheng H."/>
            <person name="Zhang W."/>
            <person name="Zhang L."/>
            <person name="Zhang Z."/>
            <person name="Li J."/>
            <person name="Lu G."/>
            <person name="Zhu Y."/>
            <person name="Wang Y."/>
            <person name="Huang Y."/>
            <person name="Liu J."/>
            <person name="Kang H."/>
            <person name="Chen J."/>
            <person name="Wang L."/>
            <person name="Chen A."/>
            <person name="Yu S."/>
            <person name="Gao Z."/>
            <person name="Jin L."/>
            <person name="Gu W."/>
            <person name="Wang Z."/>
            <person name="Zhao L."/>
            <person name="Shi B."/>
            <person name="Wen H."/>
            <person name="Lin R."/>
            <person name="Jones M.K."/>
            <person name="Brejova B."/>
            <person name="Vinar T."/>
            <person name="Zhao G."/>
            <person name="McManus D.P."/>
            <person name="Chen Z."/>
            <person name="Zhou Y."/>
            <person name="Wang S."/>
        </authorList>
    </citation>
    <scope>NUCLEOTIDE SEQUENCE [LARGE SCALE GENOMIC DNA]</scope>
</reference>
<feature type="chain" id="PRO_5004884941" evidence="2">
    <location>
        <begin position="21"/>
        <end position="284"/>
    </location>
</feature>
<sequence>MPICVHLVITLLELDWGSLGNAYGLLRLPQMPELKGVSIDSFIPSDVDLTKLKYKEKSIARQRELKRKALEANPPPKFKKSSPWSKTKEKRAKRAARRQKKLLKAERLITTASLGASMSDRLINKCSSGAMATDGNEDDSDDNDTKSILEEYKKMKKLKGRKITAAELEDLEDDESGDKKDDVDLPPDVELHQYPSNFDCTISAWKRCARVIRHLLLSHDSPPTATPTFIITLALQEFSKDAVAAFVKAPDARSLQPKHTSALRQQLAAGLYPQLVRGGVVLIS</sequence>
<name>W6UBN2_ECHGR</name>
<feature type="compositionally biased region" description="Basic residues" evidence="1">
    <location>
        <begin position="88"/>
        <end position="100"/>
    </location>
</feature>
<feature type="region of interest" description="Disordered" evidence="1">
    <location>
        <begin position="67"/>
        <end position="100"/>
    </location>
</feature>
<keyword evidence="2" id="KW-0732">Signal</keyword>
<comment type="caution">
    <text evidence="3">The sequence shown here is derived from an EMBL/GenBank/DDBJ whole genome shotgun (WGS) entry which is preliminary data.</text>
</comment>
<organism evidence="3 4">
    <name type="scientific">Echinococcus granulosus</name>
    <name type="common">Hydatid tapeworm</name>
    <dbReference type="NCBI Taxonomy" id="6210"/>
    <lineage>
        <taxon>Eukaryota</taxon>
        <taxon>Metazoa</taxon>
        <taxon>Spiralia</taxon>
        <taxon>Lophotrochozoa</taxon>
        <taxon>Platyhelminthes</taxon>
        <taxon>Cestoda</taxon>
        <taxon>Eucestoda</taxon>
        <taxon>Cyclophyllidea</taxon>
        <taxon>Taeniidae</taxon>
        <taxon>Echinococcus</taxon>
        <taxon>Echinococcus granulosus group</taxon>
    </lineage>
</organism>
<dbReference type="OrthoDB" id="7396459at2759"/>